<name>A0A1H6HSD7_MAGFU</name>
<protein>
    <submittedName>
        <fullName evidence="1">Uncharacterized protein</fullName>
    </submittedName>
</protein>
<dbReference type="AlphaFoldDB" id="A0A1H6HSD7"/>
<dbReference type="Proteomes" id="UP000182983">
    <property type="component" value="Unassembled WGS sequence"/>
</dbReference>
<organism evidence="1 2">
    <name type="scientific">Magnetospirillum fulvum</name>
    <name type="common">Rhodospirillum fulvum</name>
    <dbReference type="NCBI Taxonomy" id="1082"/>
    <lineage>
        <taxon>Bacteria</taxon>
        <taxon>Pseudomonadati</taxon>
        <taxon>Pseudomonadota</taxon>
        <taxon>Alphaproteobacteria</taxon>
        <taxon>Rhodospirillales</taxon>
        <taxon>Rhodospirillaceae</taxon>
        <taxon>Magnetospirillum</taxon>
    </lineage>
</organism>
<dbReference type="OrthoDB" id="7335416at2"/>
<keyword evidence="2" id="KW-1185">Reference proteome</keyword>
<gene>
    <name evidence="1" type="ORF">SAMN04244559_02094</name>
</gene>
<proteinExistence type="predicted"/>
<reference evidence="2" key="1">
    <citation type="submission" date="2016-10" db="EMBL/GenBank/DDBJ databases">
        <authorList>
            <person name="Varghese N."/>
            <person name="Submissions S."/>
        </authorList>
    </citation>
    <scope>NUCLEOTIDE SEQUENCE [LARGE SCALE GENOMIC DNA]</scope>
    <source>
        <strain evidence="2">DSM 13234</strain>
    </source>
</reference>
<accession>A0A1H6HSD7</accession>
<evidence type="ECO:0000313" key="2">
    <source>
        <dbReference type="Proteomes" id="UP000182983"/>
    </source>
</evidence>
<dbReference type="RefSeq" id="WP_074768268.1">
    <property type="nucleotide sequence ID" value="NZ_FNWO01000007.1"/>
</dbReference>
<evidence type="ECO:0000313" key="1">
    <source>
        <dbReference type="EMBL" id="SEH38833.1"/>
    </source>
</evidence>
<dbReference type="EMBL" id="FNWO01000007">
    <property type="protein sequence ID" value="SEH38833.1"/>
    <property type="molecule type" value="Genomic_DNA"/>
</dbReference>
<sequence length="264" mass="29374">MGDQGPAYLRKITNDVLDALVQAAERAAAGRPLSVGLLEEIVAGLKESAAFDDFYRRSFAEIAGIVGAEDIDQRRTNAFGRLMIHPLDPLFDSGALDRAVIGNLFSFLLMVLGEEAEANAVRCRDVLATLREELGTSFNWEAFFDDPEVRLVEWRVLLQVAELFKRFDVRKDWFIKLMLHRQNTVSVASNAFYTIDHDSTAEPITFGEQEFALIFHAWFDPLETLSPRDDLAFRRAFGAPPHARIGAFLTHLAGCPVAPVGCGC</sequence>